<protein>
    <recommendedName>
        <fullName evidence="3">NUDIX hydrolase</fullName>
    </recommendedName>
</protein>
<evidence type="ECO:0000313" key="1">
    <source>
        <dbReference type="EMBL" id="RYB02249.1"/>
    </source>
</evidence>
<evidence type="ECO:0008006" key="3">
    <source>
        <dbReference type="Google" id="ProtNLM"/>
    </source>
</evidence>
<dbReference type="RefSeq" id="WP_129221258.1">
    <property type="nucleotide sequence ID" value="NZ_QYBC01000021.1"/>
</dbReference>
<sequence>MTERQDKALTAAEVTMLEGLLAKVSGSGGDLPWPLFRFVTEVAATSNIDLLVRDADAGVLLAWRDDPFGTGWHVPGSIIRHREEIGHRIAACAREEFGCDVAVTGGVVAVVQIFDDRGHSVSLCYPARLCGEPGRRVLAAGEVPRAGDLRWFATCPDHLYPSHGVYREVLAALAGGMPGEGAPLFTQHVGRRDAASASPKGWIDPDVALA</sequence>
<reference evidence="1 2" key="1">
    <citation type="submission" date="2018-09" db="EMBL/GenBank/DDBJ databases">
        <authorList>
            <person name="Grouzdev D.S."/>
            <person name="Krutkina M.S."/>
        </authorList>
    </citation>
    <scope>NUCLEOTIDE SEQUENCE [LARGE SCALE GENOMIC DNA]</scope>
    <source>
        <strain evidence="1 2">RmlP001</strain>
    </source>
</reference>
<accession>A0A4Q2R909</accession>
<name>A0A4Q2R909_9HYPH</name>
<comment type="caution">
    <text evidence="1">The sequence shown here is derived from an EMBL/GenBank/DDBJ whole genome shotgun (WGS) entry which is preliminary data.</text>
</comment>
<dbReference type="Gene3D" id="3.90.79.10">
    <property type="entry name" value="Nucleoside Triphosphate Pyrophosphohydrolase"/>
    <property type="match status" value="1"/>
</dbReference>
<proteinExistence type="predicted"/>
<evidence type="ECO:0000313" key="2">
    <source>
        <dbReference type="Proteomes" id="UP000289411"/>
    </source>
</evidence>
<gene>
    <name evidence="1" type="ORF">D3272_21425</name>
</gene>
<keyword evidence="2" id="KW-1185">Reference proteome</keyword>
<dbReference type="SUPFAM" id="SSF55811">
    <property type="entry name" value="Nudix"/>
    <property type="match status" value="1"/>
</dbReference>
<dbReference type="EMBL" id="QYBC01000021">
    <property type="protein sequence ID" value="RYB02249.1"/>
    <property type="molecule type" value="Genomic_DNA"/>
</dbReference>
<dbReference type="Proteomes" id="UP000289411">
    <property type="component" value="Unassembled WGS sequence"/>
</dbReference>
<organism evidence="1 2">
    <name type="scientific">Lichenibacterium ramalinae</name>
    <dbReference type="NCBI Taxonomy" id="2316527"/>
    <lineage>
        <taxon>Bacteria</taxon>
        <taxon>Pseudomonadati</taxon>
        <taxon>Pseudomonadota</taxon>
        <taxon>Alphaproteobacteria</taxon>
        <taxon>Hyphomicrobiales</taxon>
        <taxon>Lichenihabitantaceae</taxon>
        <taxon>Lichenibacterium</taxon>
    </lineage>
</organism>
<reference evidence="1 2" key="2">
    <citation type="submission" date="2019-02" db="EMBL/GenBank/DDBJ databases">
        <title>'Lichenibacterium ramalinii' gen. nov. sp. nov., 'Lichenibacterium minor' gen. nov. sp. nov.</title>
        <authorList>
            <person name="Pankratov T."/>
        </authorList>
    </citation>
    <scope>NUCLEOTIDE SEQUENCE [LARGE SCALE GENOMIC DNA]</scope>
    <source>
        <strain evidence="1 2">RmlP001</strain>
    </source>
</reference>
<dbReference type="InterPro" id="IPR015797">
    <property type="entry name" value="NUDIX_hydrolase-like_dom_sf"/>
</dbReference>
<dbReference type="OrthoDB" id="542521at2"/>
<dbReference type="AlphaFoldDB" id="A0A4Q2R909"/>